<dbReference type="HOGENOM" id="CLU_1899989_0_0_1"/>
<organism evidence="1 2">
    <name type="scientific">Theobroma cacao</name>
    <name type="common">Cacao</name>
    <name type="synonym">Cocoa</name>
    <dbReference type="NCBI Taxonomy" id="3641"/>
    <lineage>
        <taxon>Eukaryota</taxon>
        <taxon>Viridiplantae</taxon>
        <taxon>Streptophyta</taxon>
        <taxon>Embryophyta</taxon>
        <taxon>Tracheophyta</taxon>
        <taxon>Spermatophyta</taxon>
        <taxon>Magnoliopsida</taxon>
        <taxon>eudicotyledons</taxon>
        <taxon>Gunneridae</taxon>
        <taxon>Pentapetalae</taxon>
        <taxon>rosids</taxon>
        <taxon>malvids</taxon>
        <taxon>Malvales</taxon>
        <taxon>Malvaceae</taxon>
        <taxon>Byttnerioideae</taxon>
        <taxon>Theobroma</taxon>
    </lineage>
</organism>
<keyword evidence="2" id="KW-1185">Reference proteome</keyword>
<dbReference type="Proteomes" id="UP000026915">
    <property type="component" value="Chromosome 3"/>
</dbReference>
<dbReference type="PANTHER" id="PTHR36617:SF5">
    <property type="entry name" value="OS05G0421675 PROTEIN"/>
    <property type="match status" value="1"/>
</dbReference>
<accession>A0A061G716</accession>
<gene>
    <name evidence="1" type="ORF">TCM_014889</name>
</gene>
<evidence type="ECO:0000313" key="2">
    <source>
        <dbReference type="Proteomes" id="UP000026915"/>
    </source>
</evidence>
<dbReference type="InParanoid" id="A0A061G716"/>
<dbReference type="PANTHER" id="PTHR36617">
    <property type="entry name" value="PROTEIN, PUTATIVE-RELATED"/>
    <property type="match status" value="1"/>
</dbReference>
<protein>
    <submittedName>
        <fullName evidence="1">Uncharacterized protein</fullName>
    </submittedName>
</protein>
<sequence length="134" mass="15496">MRYLIGNDTYINFWDDKWIEGITLRIAFPRIFAFAINKSGKVCEFGLKVNGWDLLKILDIIRTRVAWWAKYKWPNENPTIPDIFSSPLTNLAADRRKVPKTLVKWELPASKMVQVQHGWSSTRGCMGYLGIGGY</sequence>
<dbReference type="EMBL" id="CM001881">
    <property type="protein sequence ID" value="EOY22834.1"/>
    <property type="molecule type" value="Genomic_DNA"/>
</dbReference>
<dbReference type="Gramene" id="EOY22834">
    <property type="protein sequence ID" value="EOY22834"/>
    <property type="gene ID" value="TCM_014889"/>
</dbReference>
<proteinExistence type="predicted"/>
<name>A0A061G716_THECC</name>
<evidence type="ECO:0000313" key="1">
    <source>
        <dbReference type="EMBL" id="EOY22834.1"/>
    </source>
</evidence>
<dbReference type="AlphaFoldDB" id="A0A061G716"/>
<reference evidence="1 2" key="1">
    <citation type="journal article" date="2013" name="Genome Biol.">
        <title>The genome sequence of the most widely cultivated cacao type and its use to identify candidate genes regulating pod color.</title>
        <authorList>
            <person name="Motamayor J.C."/>
            <person name="Mockaitis K."/>
            <person name="Schmutz J."/>
            <person name="Haiminen N."/>
            <person name="Iii D.L."/>
            <person name="Cornejo O."/>
            <person name="Findley S.D."/>
            <person name="Zheng P."/>
            <person name="Utro F."/>
            <person name="Royaert S."/>
            <person name="Saski C."/>
            <person name="Jenkins J."/>
            <person name="Podicheti R."/>
            <person name="Zhao M."/>
            <person name="Scheffler B.E."/>
            <person name="Stack J.C."/>
            <person name="Feltus F.A."/>
            <person name="Mustiga G.M."/>
            <person name="Amores F."/>
            <person name="Phillips W."/>
            <person name="Marelli J.P."/>
            <person name="May G.D."/>
            <person name="Shapiro H."/>
            <person name="Ma J."/>
            <person name="Bustamante C.D."/>
            <person name="Schnell R.J."/>
            <person name="Main D."/>
            <person name="Gilbert D."/>
            <person name="Parida L."/>
            <person name="Kuhn D.N."/>
        </authorList>
    </citation>
    <scope>NUCLEOTIDE SEQUENCE [LARGE SCALE GENOMIC DNA]</scope>
    <source>
        <strain evidence="2">cv. Matina 1-6</strain>
    </source>
</reference>